<dbReference type="GO" id="GO:0030313">
    <property type="term" value="C:cell envelope"/>
    <property type="evidence" value="ECO:0007669"/>
    <property type="project" value="UniProtKB-SubCell"/>
</dbReference>
<feature type="domain" description="Thioredoxin" evidence="5">
    <location>
        <begin position="346"/>
        <end position="502"/>
    </location>
</feature>
<keyword evidence="4" id="KW-0676">Redox-active center</keyword>
<keyword evidence="2" id="KW-0201">Cytochrome c-type biogenesis</keyword>
<accession>A0A1I2ZUL4</accession>
<dbReference type="Pfam" id="PF08534">
    <property type="entry name" value="Redoxin"/>
    <property type="match status" value="1"/>
</dbReference>
<evidence type="ECO:0000313" key="6">
    <source>
        <dbReference type="EMBL" id="SFH41602.1"/>
    </source>
</evidence>
<dbReference type="RefSeq" id="WP_090997023.1">
    <property type="nucleotide sequence ID" value="NZ_FOPP01000011.1"/>
</dbReference>
<dbReference type="PANTHER" id="PTHR42852:SF6">
    <property type="entry name" value="THIOL:DISULFIDE INTERCHANGE PROTEIN DSBE"/>
    <property type="match status" value="1"/>
</dbReference>
<evidence type="ECO:0000256" key="4">
    <source>
        <dbReference type="ARBA" id="ARBA00023284"/>
    </source>
</evidence>
<gene>
    <name evidence="6" type="ORF">SAMN04489864_111114</name>
</gene>
<keyword evidence="7" id="KW-1185">Reference proteome</keyword>
<name>A0A1I2ZUL4_9SPHI</name>
<comment type="subcellular location">
    <subcellularLocation>
        <location evidence="1">Cell envelope</location>
    </subcellularLocation>
</comment>
<protein>
    <submittedName>
        <fullName evidence="6">Thiol-disulfide isomerase or thioredoxin</fullName>
    </submittedName>
</protein>
<evidence type="ECO:0000259" key="5">
    <source>
        <dbReference type="PROSITE" id="PS51352"/>
    </source>
</evidence>
<keyword evidence="3" id="KW-1015">Disulfide bond</keyword>
<dbReference type="InterPro" id="IPR013766">
    <property type="entry name" value="Thioredoxin_domain"/>
</dbReference>
<dbReference type="PROSITE" id="PS51352">
    <property type="entry name" value="THIOREDOXIN_2"/>
    <property type="match status" value="1"/>
</dbReference>
<dbReference type="GO" id="GO:0016491">
    <property type="term" value="F:oxidoreductase activity"/>
    <property type="evidence" value="ECO:0007669"/>
    <property type="project" value="InterPro"/>
</dbReference>
<dbReference type="AlphaFoldDB" id="A0A1I2ZUL4"/>
<evidence type="ECO:0000256" key="2">
    <source>
        <dbReference type="ARBA" id="ARBA00022748"/>
    </source>
</evidence>
<reference evidence="6 7" key="1">
    <citation type="submission" date="2016-10" db="EMBL/GenBank/DDBJ databases">
        <authorList>
            <person name="de Groot N.N."/>
        </authorList>
    </citation>
    <scope>NUCLEOTIDE SEQUENCE [LARGE SCALE GENOMIC DNA]</scope>
    <source>
        <strain evidence="6 7">DSM 18684</strain>
    </source>
</reference>
<dbReference type="Gene3D" id="3.40.30.10">
    <property type="entry name" value="Glutaredoxin"/>
    <property type="match status" value="1"/>
</dbReference>
<evidence type="ECO:0000313" key="7">
    <source>
        <dbReference type="Proteomes" id="UP000199666"/>
    </source>
</evidence>
<dbReference type="OrthoDB" id="743079at2"/>
<proteinExistence type="predicted"/>
<dbReference type="SUPFAM" id="SSF52833">
    <property type="entry name" value="Thioredoxin-like"/>
    <property type="match status" value="1"/>
</dbReference>
<dbReference type="CDD" id="cd02966">
    <property type="entry name" value="TlpA_like_family"/>
    <property type="match status" value="1"/>
</dbReference>
<dbReference type="GO" id="GO:0016853">
    <property type="term" value="F:isomerase activity"/>
    <property type="evidence" value="ECO:0007669"/>
    <property type="project" value="UniProtKB-KW"/>
</dbReference>
<dbReference type="InterPro" id="IPR036249">
    <property type="entry name" value="Thioredoxin-like_sf"/>
</dbReference>
<organism evidence="6 7">
    <name type="scientific">Pedobacter insulae</name>
    <dbReference type="NCBI Taxonomy" id="414048"/>
    <lineage>
        <taxon>Bacteria</taxon>
        <taxon>Pseudomonadati</taxon>
        <taxon>Bacteroidota</taxon>
        <taxon>Sphingobacteriia</taxon>
        <taxon>Sphingobacteriales</taxon>
        <taxon>Sphingobacteriaceae</taxon>
        <taxon>Pedobacter</taxon>
    </lineage>
</organism>
<dbReference type="EMBL" id="FOPP01000011">
    <property type="protein sequence ID" value="SFH41602.1"/>
    <property type="molecule type" value="Genomic_DNA"/>
</dbReference>
<evidence type="ECO:0000256" key="3">
    <source>
        <dbReference type="ARBA" id="ARBA00023157"/>
    </source>
</evidence>
<dbReference type="PANTHER" id="PTHR42852">
    <property type="entry name" value="THIOL:DISULFIDE INTERCHANGE PROTEIN DSBE"/>
    <property type="match status" value="1"/>
</dbReference>
<dbReference type="InterPro" id="IPR050553">
    <property type="entry name" value="Thioredoxin_ResA/DsbE_sf"/>
</dbReference>
<evidence type="ECO:0000256" key="1">
    <source>
        <dbReference type="ARBA" id="ARBA00004196"/>
    </source>
</evidence>
<keyword evidence="6" id="KW-0413">Isomerase</keyword>
<dbReference type="InterPro" id="IPR013740">
    <property type="entry name" value="Redoxin"/>
</dbReference>
<sequence length="502" mass="57870">MKKSLKIILLCILSILCFNSYGQFRLTGKIKNYAGVEKLQINIPVIYGFHKENSIDIPISKDGSFAASLSIPMQKFANIIFLRKFHTLLLSPNSNLDVVLDARDSTLKLISGKALAESKVMQGVKLEEYPFFLANDPTRTYTKYTLKQLRKEVIEPYFAQQAEKIQKVKSSAISTHDKALISTELTCIAYNYLNDFARTGISNRPLVDSLILSIFDKSDQHPSALPAGPQYYSFLDNYVRYLETKAFFTVKPNQLGKNELIPYFGITLDSANSIVKNFGKPYWRWIGSIKNLPSKVVEPYTYQQLVNLYNDKDLKLMIGLAEAFKQKFPTSNYLDDIHSKLNSLQEKLTKNIQNTSIKIVDNYEKMTSIYEVIKSLKGKVVYLDVWGTWCGPCKEELKFIPNLKTKFKGKEVAYLYLDLDEDDLDSSWRDFIKINNLEGLHLRKTRQTIIPFWKELLANTNDKAEYYPQYFIFDKEGKLVVSKAKRPSEQEELYSQIEKFLN</sequence>
<dbReference type="Proteomes" id="UP000199666">
    <property type="component" value="Unassembled WGS sequence"/>
</dbReference>
<dbReference type="STRING" id="414048.SAMN04489864_111114"/>
<dbReference type="GO" id="GO:0017004">
    <property type="term" value="P:cytochrome complex assembly"/>
    <property type="evidence" value="ECO:0007669"/>
    <property type="project" value="UniProtKB-KW"/>
</dbReference>